<dbReference type="InterPro" id="IPR042099">
    <property type="entry name" value="ANL_N_sf"/>
</dbReference>
<dbReference type="Gene3D" id="3.30.300.30">
    <property type="match status" value="1"/>
</dbReference>
<comment type="caution">
    <text evidence="5">The sequence shown here is derived from an EMBL/GenBank/DDBJ whole genome shotgun (WGS) entry which is preliminary data.</text>
</comment>
<dbReference type="PANTHER" id="PTHR43201:SF5">
    <property type="entry name" value="MEDIUM-CHAIN ACYL-COA LIGASE ACSF2, MITOCHONDRIAL"/>
    <property type="match status" value="1"/>
</dbReference>
<comment type="similarity">
    <text evidence="1">Belongs to the ATP-dependent AMP-binding enzyme family.</text>
</comment>
<dbReference type="GO" id="GO:0006631">
    <property type="term" value="P:fatty acid metabolic process"/>
    <property type="evidence" value="ECO:0007669"/>
    <property type="project" value="TreeGrafter"/>
</dbReference>
<sequence length="504" mass="55255">MSNGDVRTTAESQQETIASGFWRQARKNADACAIRVEQTRVTYGELLKRNIQVATWIRAQKLGGQRIGIKLENGASFIACFYGAVLAGSIAVPLPADLPNDQLVDWREHLDLSVVLEAEPGLLSQATSCNEQENQPELDPEQLFYMAVSSGSTGMPKGILRTHRSWVESFYRMKEAFGTGGQDMILLPGPLHYSATLIAALQVLHEGGEVVLMTRFHSHAVLEHLQSGGVTACFMVPAMYAKLLAMIEQGRGTEPFTDENITFISAGDKLSFELANKWLQAFPGSSLYEYYGAAEISFVSYIRHGQNSGEAGSVGRPFPGVEVTIRDEQGQLLKTGEIGGVHVKSSMVAQSYGHAQAPPFIQPTVGGYTVGDLGYLDEAGCLHLVGRKQNVIVRGGVNLYPAEIERALVADEAISEAAVFGVPDQVLGERIIAAVILANRQDADGEDPENTRLAAVLQHRFARARRPDEYWIVPQLPRNAAGKTDKRKLRDLFFEQKGRRENER</sequence>
<feature type="domain" description="AMP-dependent synthetase/ligase" evidence="3">
    <location>
        <begin position="21"/>
        <end position="352"/>
    </location>
</feature>
<feature type="domain" description="AMP-binding enzyme C-terminal" evidence="4">
    <location>
        <begin position="403"/>
        <end position="483"/>
    </location>
</feature>
<dbReference type="CDD" id="cd04433">
    <property type="entry name" value="AFD_class_I"/>
    <property type="match status" value="1"/>
</dbReference>
<keyword evidence="6" id="KW-1185">Reference proteome</keyword>
<evidence type="ECO:0000313" key="6">
    <source>
        <dbReference type="Proteomes" id="UP000271031"/>
    </source>
</evidence>
<evidence type="ECO:0000256" key="1">
    <source>
        <dbReference type="ARBA" id="ARBA00006432"/>
    </source>
</evidence>
<dbReference type="PANTHER" id="PTHR43201">
    <property type="entry name" value="ACYL-COA SYNTHETASE"/>
    <property type="match status" value="1"/>
</dbReference>
<dbReference type="GO" id="GO:0031956">
    <property type="term" value="F:medium-chain fatty acid-CoA ligase activity"/>
    <property type="evidence" value="ECO:0007669"/>
    <property type="project" value="TreeGrafter"/>
</dbReference>
<dbReference type="SUPFAM" id="SSF56801">
    <property type="entry name" value="Acetyl-CoA synthetase-like"/>
    <property type="match status" value="1"/>
</dbReference>
<dbReference type="Gene3D" id="3.40.50.12780">
    <property type="entry name" value="N-terminal domain of ligase-like"/>
    <property type="match status" value="1"/>
</dbReference>
<accession>A0A3M8DVV0</accession>
<evidence type="ECO:0000313" key="5">
    <source>
        <dbReference type="EMBL" id="RNB92298.1"/>
    </source>
</evidence>
<evidence type="ECO:0000259" key="4">
    <source>
        <dbReference type="Pfam" id="PF13193"/>
    </source>
</evidence>
<organism evidence="5 6">
    <name type="scientific">Brevibacillus fluminis</name>
    <dbReference type="NCBI Taxonomy" id="511487"/>
    <lineage>
        <taxon>Bacteria</taxon>
        <taxon>Bacillati</taxon>
        <taxon>Bacillota</taxon>
        <taxon>Bacilli</taxon>
        <taxon>Bacillales</taxon>
        <taxon>Paenibacillaceae</taxon>
        <taxon>Brevibacillus</taxon>
    </lineage>
</organism>
<evidence type="ECO:0000259" key="3">
    <source>
        <dbReference type="Pfam" id="PF00501"/>
    </source>
</evidence>
<dbReference type="OrthoDB" id="9757771at2"/>
<name>A0A3M8DVV0_9BACL</name>
<keyword evidence="2 5" id="KW-0436">Ligase</keyword>
<dbReference type="InterPro" id="IPR045851">
    <property type="entry name" value="AMP-bd_C_sf"/>
</dbReference>
<dbReference type="RefSeq" id="WP_122916004.1">
    <property type="nucleotide sequence ID" value="NZ_RHHQ01000003.1"/>
</dbReference>
<reference evidence="5 6" key="1">
    <citation type="submission" date="2018-10" db="EMBL/GenBank/DDBJ databases">
        <title>Phylogenomics of Brevibacillus.</title>
        <authorList>
            <person name="Dunlap C."/>
        </authorList>
    </citation>
    <scope>NUCLEOTIDE SEQUENCE [LARGE SCALE GENOMIC DNA]</scope>
    <source>
        <strain evidence="5 6">JCM 15716</strain>
    </source>
</reference>
<evidence type="ECO:0000256" key="2">
    <source>
        <dbReference type="ARBA" id="ARBA00022598"/>
    </source>
</evidence>
<dbReference type="Pfam" id="PF00501">
    <property type="entry name" value="AMP-binding"/>
    <property type="match status" value="1"/>
</dbReference>
<dbReference type="AlphaFoldDB" id="A0A3M8DVV0"/>
<proteinExistence type="inferred from homology"/>
<dbReference type="Proteomes" id="UP000271031">
    <property type="component" value="Unassembled WGS sequence"/>
</dbReference>
<gene>
    <name evidence="5" type="ORF">EDM56_00940</name>
</gene>
<dbReference type="InterPro" id="IPR000873">
    <property type="entry name" value="AMP-dep_synth/lig_dom"/>
</dbReference>
<dbReference type="Pfam" id="PF13193">
    <property type="entry name" value="AMP-binding_C"/>
    <property type="match status" value="1"/>
</dbReference>
<dbReference type="InterPro" id="IPR025110">
    <property type="entry name" value="AMP-bd_C"/>
</dbReference>
<dbReference type="EMBL" id="RHHQ01000003">
    <property type="protein sequence ID" value="RNB92298.1"/>
    <property type="molecule type" value="Genomic_DNA"/>
</dbReference>
<protein>
    <submittedName>
        <fullName evidence="5">Long-chain fatty acid--CoA ligase</fullName>
    </submittedName>
</protein>